<protein>
    <submittedName>
        <fullName evidence="1">Uncharacterized protein</fullName>
    </submittedName>
</protein>
<sequence>MPLRVPRVRIVSTTVRHLSLAGATGAWHPGERVAAGGTDGPASRLPLDLHGLRCNQNIAQNITGRAWGDGERKSRQRERSFTVKTDRRTHLWKLNRCPPQPHFQFLSGSTLRKDGRDRTAASIGIAGPLKTLAFGEGGTVASVLRDRYVPEGLRMKQAR</sequence>
<dbReference type="AlphaFoldDB" id="A0AAD7W9E5"/>
<keyword evidence="2" id="KW-1185">Reference proteome</keyword>
<evidence type="ECO:0000313" key="1">
    <source>
        <dbReference type="EMBL" id="KAJ8387734.1"/>
    </source>
</evidence>
<organism evidence="1 2">
    <name type="scientific">Aldrovandia affinis</name>
    <dbReference type="NCBI Taxonomy" id="143900"/>
    <lineage>
        <taxon>Eukaryota</taxon>
        <taxon>Metazoa</taxon>
        <taxon>Chordata</taxon>
        <taxon>Craniata</taxon>
        <taxon>Vertebrata</taxon>
        <taxon>Euteleostomi</taxon>
        <taxon>Actinopterygii</taxon>
        <taxon>Neopterygii</taxon>
        <taxon>Teleostei</taxon>
        <taxon>Notacanthiformes</taxon>
        <taxon>Halosauridae</taxon>
        <taxon>Aldrovandia</taxon>
    </lineage>
</organism>
<dbReference type="Proteomes" id="UP001221898">
    <property type="component" value="Unassembled WGS sequence"/>
</dbReference>
<reference evidence="1" key="1">
    <citation type="journal article" date="2023" name="Science">
        <title>Genome structures resolve the early diversification of teleost fishes.</title>
        <authorList>
            <person name="Parey E."/>
            <person name="Louis A."/>
            <person name="Montfort J."/>
            <person name="Bouchez O."/>
            <person name="Roques C."/>
            <person name="Iampietro C."/>
            <person name="Lluch J."/>
            <person name="Castinel A."/>
            <person name="Donnadieu C."/>
            <person name="Desvignes T."/>
            <person name="Floi Bucao C."/>
            <person name="Jouanno E."/>
            <person name="Wen M."/>
            <person name="Mejri S."/>
            <person name="Dirks R."/>
            <person name="Jansen H."/>
            <person name="Henkel C."/>
            <person name="Chen W.J."/>
            <person name="Zahm M."/>
            <person name="Cabau C."/>
            <person name="Klopp C."/>
            <person name="Thompson A.W."/>
            <person name="Robinson-Rechavi M."/>
            <person name="Braasch I."/>
            <person name="Lecointre G."/>
            <person name="Bobe J."/>
            <person name="Postlethwait J.H."/>
            <person name="Berthelot C."/>
            <person name="Roest Crollius H."/>
            <person name="Guiguen Y."/>
        </authorList>
    </citation>
    <scope>NUCLEOTIDE SEQUENCE</scope>
    <source>
        <strain evidence="1">NC1722</strain>
    </source>
</reference>
<comment type="caution">
    <text evidence="1">The sequence shown here is derived from an EMBL/GenBank/DDBJ whole genome shotgun (WGS) entry which is preliminary data.</text>
</comment>
<name>A0AAD7W9E5_9TELE</name>
<evidence type="ECO:0000313" key="2">
    <source>
        <dbReference type="Proteomes" id="UP001221898"/>
    </source>
</evidence>
<dbReference type="EMBL" id="JAINUG010000206">
    <property type="protein sequence ID" value="KAJ8387734.1"/>
    <property type="molecule type" value="Genomic_DNA"/>
</dbReference>
<gene>
    <name evidence="1" type="ORF">AAFF_G00150350</name>
</gene>
<accession>A0AAD7W9E5</accession>
<proteinExistence type="predicted"/>